<feature type="domain" description="S-Me-THD-like C-terminal" evidence="4">
    <location>
        <begin position="751"/>
        <end position="950"/>
    </location>
</feature>
<dbReference type="KEGG" id="mbe:MBM_09919"/>
<dbReference type="STRING" id="1072389.K1WGA9"/>
<gene>
    <name evidence="5" type="ORF">MBM_09919</name>
</gene>
<dbReference type="Gene3D" id="3.40.1610.10">
    <property type="entry name" value="CV3147-like domain"/>
    <property type="match status" value="1"/>
</dbReference>
<feature type="domain" description="S-Me-THD N-terminal" evidence="3">
    <location>
        <begin position="591"/>
        <end position="747"/>
    </location>
</feature>
<dbReference type="PANTHER" id="PTHR11365">
    <property type="entry name" value="5-OXOPROLINASE RELATED"/>
    <property type="match status" value="1"/>
</dbReference>
<dbReference type="InterPro" id="IPR027479">
    <property type="entry name" value="S-Me-THD_N_sf"/>
</dbReference>
<protein>
    <submittedName>
        <fullName evidence="5">Hydantoinase</fullName>
    </submittedName>
</protein>
<dbReference type="Proteomes" id="UP000006753">
    <property type="component" value="Unassembled WGS sequence"/>
</dbReference>
<dbReference type="OrthoDB" id="5404895at2759"/>
<dbReference type="SUPFAM" id="SSF53067">
    <property type="entry name" value="Actin-like ATPase domain"/>
    <property type="match status" value="2"/>
</dbReference>
<dbReference type="InterPro" id="IPR008040">
    <property type="entry name" value="Hydant_A_N"/>
</dbReference>
<keyword evidence="6" id="KW-1185">Reference proteome</keyword>
<name>K1WGA9_MARBU</name>
<dbReference type="OMA" id="SHAWMIG"/>
<dbReference type="InterPro" id="IPR024071">
    <property type="entry name" value="S-Me-THD_C_sf"/>
</dbReference>
<evidence type="ECO:0000259" key="2">
    <source>
        <dbReference type="Pfam" id="PF05378"/>
    </source>
</evidence>
<dbReference type="InterPro" id="IPR043129">
    <property type="entry name" value="ATPase_NBD"/>
</dbReference>
<feature type="domain" description="Hydantoinase A/oxoprolinase" evidence="1">
    <location>
        <begin position="201"/>
        <end position="376"/>
    </location>
</feature>
<dbReference type="FunFam" id="3.40.1610.10:FF:000001">
    <property type="entry name" value="Hydantoinase, putative"/>
    <property type="match status" value="1"/>
</dbReference>
<proteinExistence type="predicted"/>
<evidence type="ECO:0000313" key="5">
    <source>
        <dbReference type="EMBL" id="EKD11896.1"/>
    </source>
</evidence>
<reference evidence="5 6" key="1">
    <citation type="journal article" date="2012" name="BMC Genomics">
        <title>Sequencing the genome of Marssonina brunnea reveals fungus-poplar co-evolution.</title>
        <authorList>
            <person name="Zhu S."/>
            <person name="Cao Y.-Z."/>
            <person name="Jiang C."/>
            <person name="Tan B.-Y."/>
            <person name="Wang Z."/>
            <person name="Feng S."/>
            <person name="Zhang L."/>
            <person name="Su X.-H."/>
            <person name="Brejova B."/>
            <person name="Vinar T."/>
            <person name="Xu M."/>
            <person name="Wang M.-X."/>
            <person name="Zhang S.-G."/>
            <person name="Huang M.-R."/>
            <person name="Wu R."/>
            <person name="Zhou Y."/>
        </authorList>
    </citation>
    <scope>NUCLEOTIDE SEQUENCE [LARGE SCALE GENOMIC DNA]</scope>
    <source>
        <strain evidence="5 6">MB_m1</strain>
    </source>
</reference>
<dbReference type="PANTHER" id="PTHR11365:SF10">
    <property type="entry name" value="HYDANTOINASE_OXOPROLINASE"/>
    <property type="match status" value="1"/>
</dbReference>
<evidence type="ECO:0000259" key="1">
    <source>
        <dbReference type="Pfam" id="PF01968"/>
    </source>
</evidence>
<sequence>MPSRLPSCVIGIDVGGTNTDSVILQNDQVLAWHKTPTTSDIQGGVERAIAAVVKEANIPSSHVGSVKIGTTQFVNAVLEQDSSKLDRVAILRLCGPYSKGSPPFVDFPPKLRDLMEGHFGYVDGGYQVDGAPILPLNIDQLKEQASVIRSKAIASIVVIGIYSPSNPTQEEQARKILVEELGPGYDISCSYAIGRLGFLERENASILNASLRRFARHVIDGFRYAAQKLGNCNLYITLNDGTLSRASTAAEYPVRCFSSGPTNSARGAALLARFDSSDDADDADDREVLVVDVGGTTTDICALLKTGYPRQSAAFVKIAGVRTNFTIPDVRSIALGGGSLVRMKGGLASVGPDSVGARLEKDAIAFGGKTLTTTDLVLENDFTDCQVSPELRSCALPEISRALEEAIDIVKTKQGDARIILVGGGSIIIPGKIAGVCEVIRPKYLEVANAVGAAIGKISGAVDTTVVPGPGGIAKNIEDARALAIERCVAAGGNSKTIEVVEVDIIPISYVKNGAARLLVRVVGDLVDGYEEFHDEVDCETFEELKKLPNGISDQVSATSKGSSYEIEEHVDLESYRPRIEGDSWYLSELDLQFLQDGTGVLGVGSCGEPYPSYIACLSALRNGEDITIRRQDTFPDEAVVLVAGFMGSPTVYLERLPGLNEVTDAMKGVMEATGISEFDAVIPNEIGGMNAFEALLAAHRFGKSALDSDLVARAYPMVWQTVRCLNNIPVAPAAVADGTGNIQIFQKPHDNLEAEVLMRDACTGLGSLSGMCVNPVHGIEARTLPRNSFSHAWMIGRTIALSRSLKQDPVNSLLESEHGTLLFTGKIICVTRRVAEGFTRGHVLLESFSESLASDPVTSSSSSLLVDFENENLSAILRTSEQPDRVLAVCPDLITFLDIANGAPLGISDYKYGLRVNVIALRAPPMWLTGRGLEMGGPKAFGLDMEYQGVSAGVTYEPPKSVWEVFGEGKKGDALPSAPELDWVGMEAWVDVKMIDGDKYDDEYEEGKKKLFVGELLK</sequence>
<dbReference type="InterPro" id="IPR010318">
    <property type="entry name" value="S-Me-THD_N"/>
</dbReference>
<dbReference type="InParanoid" id="K1WGA9"/>
<dbReference type="HOGENOM" id="CLU_007154_0_0_1"/>
<dbReference type="EMBL" id="JH921478">
    <property type="protein sequence ID" value="EKD11896.1"/>
    <property type="molecule type" value="Genomic_DNA"/>
</dbReference>
<evidence type="ECO:0000313" key="6">
    <source>
        <dbReference type="Proteomes" id="UP000006753"/>
    </source>
</evidence>
<dbReference type="eggNOG" id="KOG1939">
    <property type="taxonomic scope" value="Eukaryota"/>
</dbReference>
<dbReference type="GO" id="GO:0016787">
    <property type="term" value="F:hydrolase activity"/>
    <property type="evidence" value="ECO:0007669"/>
    <property type="project" value="InterPro"/>
</dbReference>
<dbReference type="GeneID" id="18765854"/>
<dbReference type="Gene3D" id="3.30.420.40">
    <property type="match status" value="1"/>
</dbReference>
<dbReference type="AlphaFoldDB" id="K1WGA9"/>
<dbReference type="Pfam" id="PF05378">
    <property type="entry name" value="Hydant_A_N"/>
    <property type="match status" value="1"/>
</dbReference>
<dbReference type="Pfam" id="PF06032">
    <property type="entry name" value="S-Me-THD_N"/>
    <property type="match status" value="1"/>
</dbReference>
<dbReference type="InterPro" id="IPR045079">
    <property type="entry name" value="Oxoprolinase-like"/>
</dbReference>
<organism evidence="5 6">
    <name type="scientific">Marssonina brunnea f. sp. multigermtubi (strain MB_m1)</name>
    <name type="common">Marssonina leaf spot fungus</name>
    <dbReference type="NCBI Taxonomy" id="1072389"/>
    <lineage>
        <taxon>Eukaryota</taxon>
        <taxon>Fungi</taxon>
        <taxon>Dikarya</taxon>
        <taxon>Ascomycota</taxon>
        <taxon>Pezizomycotina</taxon>
        <taxon>Leotiomycetes</taxon>
        <taxon>Helotiales</taxon>
        <taxon>Drepanopezizaceae</taxon>
        <taxon>Drepanopeziza</taxon>
    </lineage>
</organism>
<feature type="domain" description="Hydantoinase/oxoprolinase N-terminal" evidence="2">
    <location>
        <begin position="10"/>
        <end position="180"/>
    </location>
</feature>
<evidence type="ECO:0000259" key="3">
    <source>
        <dbReference type="Pfam" id="PF06032"/>
    </source>
</evidence>
<dbReference type="SUPFAM" id="SSF160991">
    <property type="entry name" value="CV3147-like"/>
    <property type="match status" value="1"/>
</dbReference>
<evidence type="ECO:0000259" key="4">
    <source>
        <dbReference type="Pfam" id="PF20906"/>
    </source>
</evidence>
<accession>K1WGA9</accession>
<dbReference type="Pfam" id="PF01968">
    <property type="entry name" value="Hydantoinase_A"/>
    <property type="match status" value="1"/>
</dbReference>
<dbReference type="InterPro" id="IPR002821">
    <property type="entry name" value="Hydantoinase_A"/>
</dbReference>
<dbReference type="Pfam" id="PF20906">
    <property type="entry name" value="S-Me-THD_C"/>
    <property type="match status" value="1"/>
</dbReference>
<dbReference type="InterPro" id="IPR048350">
    <property type="entry name" value="S-Me-THD-like_C"/>
</dbReference>
<dbReference type="Gene3D" id="2.40.390.10">
    <property type="entry name" value="CV3147-like"/>
    <property type="match status" value="1"/>
</dbReference>